<reference evidence="3" key="1">
    <citation type="journal article" date="2022" name="ISME J.">
        <title>Genetic and phylogenetic analysis of dissimilatory iodate-reducing bacteria identifies potential niches across the world's oceans.</title>
        <authorList>
            <person name="Reyes-Umana V."/>
            <person name="Henning Z."/>
            <person name="Lee K."/>
            <person name="Barnum T.P."/>
            <person name="Coates J.D."/>
        </authorList>
    </citation>
    <scope>NUCLEOTIDE SEQUENCE [LARGE SCALE GENOMIC DNA]</scope>
    <source>
        <strain evidence="3">IR12</strain>
    </source>
</reference>
<proteinExistence type="predicted"/>
<gene>
    <name evidence="2" type="ORF">I8J34_16735</name>
</gene>
<evidence type="ECO:0000313" key="2">
    <source>
        <dbReference type="EMBL" id="MBT0962830.1"/>
    </source>
</evidence>
<sequence>MKSSNKRKGRSLLERILHLIVACCLAASAAATAADTAPPCYGPENHATQSALVELVNAGHVPDASAIYRDDNTPYHLKTTLLDAQPIGTLSGPGLPKVDVYRQIQKIELSTRAGNPFTLLTISETSVAECSLSSPTVVLLSPAYAVLRLGTSALAPR</sequence>
<protein>
    <submittedName>
        <fullName evidence="2">Uncharacterized protein</fullName>
    </submittedName>
</protein>
<organism evidence="2 3">
    <name type="scientific">Denitromonas iodatirespirans</name>
    <dbReference type="NCBI Taxonomy" id="2795389"/>
    <lineage>
        <taxon>Bacteria</taxon>
        <taxon>Pseudomonadati</taxon>
        <taxon>Pseudomonadota</taxon>
        <taxon>Betaproteobacteria</taxon>
        <taxon>Rhodocyclales</taxon>
        <taxon>Zoogloeaceae</taxon>
        <taxon>Denitromonas</taxon>
    </lineage>
</organism>
<evidence type="ECO:0000256" key="1">
    <source>
        <dbReference type="SAM" id="SignalP"/>
    </source>
</evidence>
<keyword evidence="1" id="KW-0732">Signal</keyword>
<keyword evidence="3" id="KW-1185">Reference proteome</keyword>
<feature type="signal peptide" evidence="1">
    <location>
        <begin position="1"/>
        <end position="33"/>
    </location>
</feature>
<name>A0A944H9V0_DENI1</name>
<dbReference type="EMBL" id="JAEKFT010000021">
    <property type="protein sequence ID" value="MBT0962830.1"/>
    <property type="molecule type" value="Genomic_DNA"/>
</dbReference>
<dbReference type="RefSeq" id="WP_214362782.1">
    <property type="nucleotide sequence ID" value="NZ_JAEKFT010000021.1"/>
</dbReference>
<feature type="chain" id="PRO_5036861660" evidence="1">
    <location>
        <begin position="34"/>
        <end position="157"/>
    </location>
</feature>
<evidence type="ECO:0000313" key="3">
    <source>
        <dbReference type="Proteomes" id="UP000694660"/>
    </source>
</evidence>
<dbReference type="Proteomes" id="UP000694660">
    <property type="component" value="Unassembled WGS sequence"/>
</dbReference>
<dbReference type="AlphaFoldDB" id="A0A944H9V0"/>
<accession>A0A944H9V0</accession>
<comment type="caution">
    <text evidence="2">The sequence shown here is derived from an EMBL/GenBank/DDBJ whole genome shotgun (WGS) entry which is preliminary data.</text>
</comment>